<evidence type="ECO:0000256" key="1">
    <source>
        <dbReference type="ARBA" id="ARBA00009500"/>
    </source>
</evidence>
<dbReference type="Proteomes" id="UP001176940">
    <property type="component" value="Unassembled WGS sequence"/>
</dbReference>
<gene>
    <name evidence="9" type="ORF">RIMI_LOCUS11754716</name>
</gene>
<dbReference type="InterPro" id="IPR036186">
    <property type="entry name" value="Serpin_sf"/>
</dbReference>
<evidence type="ECO:0000256" key="3">
    <source>
        <dbReference type="ARBA" id="ARBA00022729"/>
    </source>
</evidence>
<keyword evidence="3" id="KW-0732">Signal</keyword>
<dbReference type="PANTHER" id="PTHR11461">
    <property type="entry name" value="SERINE PROTEASE INHIBITOR, SERPIN"/>
    <property type="match status" value="1"/>
</dbReference>
<feature type="region of interest" description="Disordered" evidence="7">
    <location>
        <begin position="49"/>
        <end position="80"/>
    </location>
</feature>
<sequence>MKLLSYIKSSVTLMPPRKSFRIHKPNMRFLLVLGVALLFTLAFADHHEGDHKHSNDHHDHKDGHIKNGENQSKEHHQHYNKSMLSHKVAQYNSKFYFDLYRQVALDHPSENIVCSPVSVSIAFAVLSLGAKAQTHSQIIDGLNFNISETSEQEIHEGFHHLLYLLNNAHSELQLSGGNALFISKEHKILQTFLDEAKKFYYSEAFSTDFKNEGEAKNQINSYVEKNTHGKIAELLDSVDQDTIIVLINYIYFRGKWKQPFEEDWTEEGDFHVSENTTVKVPFMTRIGAYDVAFTDEATVVSIPYEGDVNALFILPKTGKLPETEQKFNKETILKWKKSMNRRVIWGNCYSEVVIPICQNQEMKSLSWHFHFFKARRSLKRQDDTLYIHVVDLFLPRFKISGTINLKETLRKMGVIDVFSNNADLSGITGDANVKISKENLD</sequence>
<organism evidence="9 10">
    <name type="scientific">Ranitomeya imitator</name>
    <name type="common">mimic poison frog</name>
    <dbReference type="NCBI Taxonomy" id="111125"/>
    <lineage>
        <taxon>Eukaryota</taxon>
        <taxon>Metazoa</taxon>
        <taxon>Chordata</taxon>
        <taxon>Craniata</taxon>
        <taxon>Vertebrata</taxon>
        <taxon>Euteleostomi</taxon>
        <taxon>Amphibia</taxon>
        <taxon>Batrachia</taxon>
        <taxon>Anura</taxon>
        <taxon>Neobatrachia</taxon>
        <taxon>Hyloidea</taxon>
        <taxon>Dendrobatidae</taxon>
        <taxon>Dendrobatinae</taxon>
        <taxon>Ranitomeya</taxon>
    </lineage>
</organism>
<dbReference type="Gene3D" id="2.30.39.10">
    <property type="entry name" value="Alpha-1-antitrypsin, domain 1"/>
    <property type="match status" value="1"/>
</dbReference>
<dbReference type="InterPro" id="IPR042178">
    <property type="entry name" value="Serpin_sf_1"/>
</dbReference>
<comment type="similarity">
    <text evidence="1 6">Belongs to the serpin family.</text>
</comment>
<feature type="compositionally biased region" description="Basic and acidic residues" evidence="7">
    <location>
        <begin position="49"/>
        <end position="74"/>
    </location>
</feature>
<dbReference type="Pfam" id="PF00079">
    <property type="entry name" value="Serpin"/>
    <property type="match status" value="2"/>
</dbReference>
<keyword evidence="4" id="KW-0722">Serine protease inhibitor</keyword>
<dbReference type="EMBL" id="CAUEEQ010027008">
    <property type="protein sequence ID" value="CAJ0947604.1"/>
    <property type="molecule type" value="Genomic_DNA"/>
</dbReference>
<feature type="domain" description="Serpin" evidence="8">
    <location>
        <begin position="97"/>
        <end position="439"/>
    </location>
</feature>
<evidence type="ECO:0000313" key="9">
    <source>
        <dbReference type="EMBL" id="CAJ0947604.1"/>
    </source>
</evidence>
<dbReference type="InterPro" id="IPR023796">
    <property type="entry name" value="Serpin_dom"/>
</dbReference>
<dbReference type="PANTHER" id="PTHR11461:SF165">
    <property type="entry name" value="ALPHA-1-ANTITRYPSIN"/>
    <property type="match status" value="1"/>
</dbReference>
<dbReference type="SUPFAM" id="SSF56574">
    <property type="entry name" value="Serpins"/>
    <property type="match status" value="1"/>
</dbReference>
<keyword evidence="5" id="KW-0325">Glycoprotein</keyword>
<dbReference type="SMART" id="SM00093">
    <property type="entry name" value="SERPIN"/>
    <property type="match status" value="1"/>
</dbReference>
<dbReference type="InterPro" id="IPR042185">
    <property type="entry name" value="Serpin_sf_2"/>
</dbReference>
<reference evidence="9" key="1">
    <citation type="submission" date="2023-07" db="EMBL/GenBank/DDBJ databases">
        <authorList>
            <person name="Stuckert A."/>
        </authorList>
    </citation>
    <scope>NUCLEOTIDE SEQUENCE</scope>
</reference>
<dbReference type="InterPro" id="IPR000215">
    <property type="entry name" value="Serpin_fam"/>
</dbReference>
<protein>
    <recommendedName>
        <fullName evidence="8">Serpin domain-containing protein</fullName>
    </recommendedName>
</protein>
<evidence type="ECO:0000256" key="4">
    <source>
        <dbReference type="ARBA" id="ARBA00022900"/>
    </source>
</evidence>
<keyword evidence="2" id="KW-0646">Protease inhibitor</keyword>
<comment type="caution">
    <text evidence="9">The sequence shown here is derived from an EMBL/GenBank/DDBJ whole genome shotgun (WGS) entry which is preliminary data.</text>
</comment>
<evidence type="ECO:0000256" key="5">
    <source>
        <dbReference type="ARBA" id="ARBA00023180"/>
    </source>
</evidence>
<accession>A0ABN9LPX0</accession>
<dbReference type="Gene3D" id="3.30.497.10">
    <property type="entry name" value="Antithrombin, subunit I, domain 2"/>
    <property type="match status" value="2"/>
</dbReference>
<evidence type="ECO:0000259" key="8">
    <source>
        <dbReference type="SMART" id="SM00093"/>
    </source>
</evidence>
<name>A0ABN9LPX0_9NEOB</name>
<proteinExistence type="inferred from homology"/>
<evidence type="ECO:0000313" key="10">
    <source>
        <dbReference type="Proteomes" id="UP001176940"/>
    </source>
</evidence>
<evidence type="ECO:0000256" key="2">
    <source>
        <dbReference type="ARBA" id="ARBA00022690"/>
    </source>
</evidence>
<keyword evidence="10" id="KW-1185">Reference proteome</keyword>
<evidence type="ECO:0000256" key="7">
    <source>
        <dbReference type="SAM" id="MobiDB-lite"/>
    </source>
</evidence>
<evidence type="ECO:0000256" key="6">
    <source>
        <dbReference type="RuleBase" id="RU000411"/>
    </source>
</evidence>